<keyword evidence="1" id="KW-1133">Transmembrane helix</keyword>
<evidence type="ECO:0000313" key="2">
    <source>
        <dbReference type="EMBL" id="OIQ72184.1"/>
    </source>
</evidence>
<feature type="transmembrane region" description="Helical" evidence="1">
    <location>
        <begin position="52"/>
        <end position="76"/>
    </location>
</feature>
<reference evidence="2" key="1">
    <citation type="submission" date="2016-10" db="EMBL/GenBank/DDBJ databases">
        <title>Sequence of Gallionella enrichment culture.</title>
        <authorList>
            <person name="Poehlein A."/>
            <person name="Muehling M."/>
            <person name="Daniel R."/>
        </authorList>
    </citation>
    <scope>NUCLEOTIDE SEQUENCE</scope>
</reference>
<accession>A0A1J5PMZ8</accession>
<dbReference type="AlphaFoldDB" id="A0A1J5PMZ8"/>
<evidence type="ECO:0000256" key="1">
    <source>
        <dbReference type="SAM" id="Phobius"/>
    </source>
</evidence>
<keyword evidence="1" id="KW-0472">Membrane</keyword>
<feature type="transmembrane region" description="Helical" evidence="1">
    <location>
        <begin position="27"/>
        <end position="45"/>
    </location>
</feature>
<dbReference type="EMBL" id="MLJW01003381">
    <property type="protein sequence ID" value="OIQ72184.1"/>
    <property type="molecule type" value="Genomic_DNA"/>
</dbReference>
<keyword evidence="1" id="KW-0812">Transmembrane</keyword>
<organism evidence="2">
    <name type="scientific">mine drainage metagenome</name>
    <dbReference type="NCBI Taxonomy" id="410659"/>
    <lineage>
        <taxon>unclassified sequences</taxon>
        <taxon>metagenomes</taxon>
        <taxon>ecological metagenomes</taxon>
    </lineage>
</organism>
<proteinExistence type="predicted"/>
<protein>
    <submittedName>
        <fullName evidence="2">Uncharacterized protein</fullName>
    </submittedName>
</protein>
<gene>
    <name evidence="2" type="ORF">GALL_461950</name>
</gene>
<sequence>MWWLGRFGTIEELRAANLFMGPYAAQITWNWTVIGLLIPLALLLLPPGRSYWAQLLAFLGATWGSYAMRIGIVIGGEAINRSGAGYYTFHLNFGELWYTGVSVLLFLGILAALLAAMPRDALSAPFFTQKKA</sequence>
<comment type="caution">
    <text evidence="2">The sequence shown here is derived from an EMBL/GenBank/DDBJ whole genome shotgun (WGS) entry which is preliminary data.</text>
</comment>
<feature type="transmembrane region" description="Helical" evidence="1">
    <location>
        <begin position="96"/>
        <end position="116"/>
    </location>
</feature>
<name>A0A1J5PMZ8_9ZZZZ</name>